<protein>
    <recommendedName>
        <fullName evidence="5">Cobalamin biosynthesis protein CbiX</fullName>
    </recommendedName>
</protein>
<evidence type="ECO:0000256" key="1">
    <source>
        <dbReference type="ARBA" id="ARBA00022723"/>
    </source>
</evidence>
<dbReference type="eggNOG" id="COG2138">
    <property type="taxonomic scope" value="Bacteria"/>
</dbReference>
<keyword evidence="1" id="KW-0479">Metal-binding</keyword>
<accession>A0A074JYB7</accession>
<gene>
    <name evidence="3" type="ORF">TP2_05290</name>
</gene>
<dbReference type="PANTHER" id="PTHR33542:SF3">
    <property type="entry name" value="SIROHYDROCHLORIN FERROCHELATASE, CHLOROPLASTIC"/>
    <property type="match status" value="1"/>
</dbReference>
<keyword evidence="2" id="KW-0456">Lyase</keyword>
<dbReference type="InterPro" id="IPR002762">
    <property type="entry name" value="CbiX-like"/>
</dbReference>
<dbReference type="Pfam" id="PF01903">
    <property type="entry name" value="CbiX"/>
    <property type="match status" value="1"/>
</dbReference>
<dbReference type="GO" id="GO:0016829">
    <property type="term" value="F:lyase activity"/>
    <property type="evidence" value="ECO:0007669"/>
    <property type="project" value="UniProtKB-KW"/>
</dbReference>
<sequence>MNPVILIAHGSPSDPEPQEKALRALAEAVGALLPDREVRGATLAMPGSLEAALDGLDAPWIYPFFMAEGWFTRTELPRRLAALGVEARQLAPFGVDPALPALITRVLEAAARETGNRLSDSPLILVAHGSKIARKSRNSVYDMAETLRQNPDMPAVHVALIEEPPFLKDVAEKVPDGLCLPFFALRAGHVMGDIPEALQEAGYRGQLLAEIGAHREVPTLIAQAISRG</sequence>
<reference evidence="3 4" key="1">
    <citation type="submission" date="2013-07" db="EMBL/GenBank/DDBJ databases">
        <title>Thioclava pacifica DSM 10166 Genome Sequencing.</title>
        <authorList>
            <person name="Lai Q."/>
            <person name="Shao Z."/>
        </authorList>
    </citation>
    <scope>NUCLEOTIDE SEQUENCE [LARGE SCALE GENOMIC DNA]</scope>
    <source>
        <strain evidence="3 4">DSM 10166</strain>
    </source>
</reference>
<evidence type="ECO:0000313" key="4">
    <source>
        <dbReference type="Proteomes" id="UP000027432"/>
    </source>
</evidence>
<dbReference type="Proteomes" id="UP000027432">
    <property type="component" value="Unassembled WGS sequence"/>
</dbReference>
<keyword evidence="4" id="KW-1185">Reference proteome</keyword>
<proteinExistence type="predicted"/>
<dbReference type="STRING" id="1353537.TP2_05290"/>
<dbReference type="GO" id="GO:0046872">
    <property type="term" value="F:metal ion binding"/>
    <property type="evidence" value="ECO:0007669"/>
    <property type="project" value="UniProtKB-KW"/>
</dbReference>
<organism evidence="3 4">
    <name type="scientific">Thioclava pacifica DSM 10166</name>
    <dbReference type="NCBI Taxonomy" id="1353537"/>
    <lineage>
        <taxon>Bacteria</taxon>
        <taxon>Pseudomonadati</taxon>
        <taxon>Pseudomonadota</taxon>
        <taxon>Alphaproteobacteria</taxon>
        <taxon>Rhodobacterales</taxon>
        <taxon>Paracoccaceae</taxon>
        <taxon>Thioclava</taxon>
    </lineage>
</organism>
<comment type="caution">
    <text evidence="3">The sequence shown here is derived from an EMBL/GenBank/DDBJ whole genome shotgun (WGS) entry which is preliminary data.</text>
</comment>
<dbReference type="AlphaFoldDB" id="A0A074JYB7"/>
<dbReference type="SUPFAM" id="SSF53800">
    <property type="entry name" value="Chelatase"/>
    <property type="match status" value="1"/>
</dbReference>
<evidence type="ECO:0000313" key="3">
    <source>
        <dbReference type="EMBL" id="KEO54342.1"/>
    </source>
</evidence>
<evidence type="ECO:0000256" key="2">
    <source>
        <dbReference type="ARBA" id="ARBA00023239"/>
    </source>
</evidence>
<name>A0A074JYB7_9RHOB</name>
<dbReference type="InterPro" id="IPR050963">
    <property type="entry name" value="Sirohydro_Cobaltochel/CbiX"/>
</dbReference>
<evidence type="ECO:0008006" key="5">
    <source>
        <dbReference type="Google" id="ProtNLM"/>
    </source>
</evidence>
<dbReference type="Gene3D" id="3.40.50.1400">
    <property type="match status" value="2"/>
</dbReference>
<dbReference type="PANTHER" id="PTHR33542">
    <property type="entry name" value="SIROHYDROCHLORIN FERROCHELATASE, CHLOROPLASTIC"/>
    <property type="match status" value="1"/>
</dbReference>
<dbReference type="EMBL" id="AUND01000012">
    <property type="protein sequence ID" value="KEO54342.1"/>
    <property type="molecule type" value="Genomic_DNA"/>
</dbReference>
<dbReference type="OrthoDB" id="7346027at2"/>